<protein>
    <submittedName>
        <fullName evidence="1">Uncharacterized protein</fullName>
    </submittedName>
</protein>
<reference evidence="1 2" key="1">
    <citation type="submission" date="2019-05" db="EMBL/GenBank/DDBJ databases">
        <authorList>
            <consortium name="Pathogen Informatics"/>
        </authorList>
    </citation>
    <scope>NUCLEOTIDE SEQUENCE [LARGE SCALE GENOMIC DNA]</scope>
    <source>
        <strain evidence="1 2">NCTC11189</strain>
    </source>
</reference>
<accession>A0A4U9XX66</accession>
<dbReference type="EMBL" id="CABEHV010000004">
    <property type="protein sequence ID" value="VTS18423.1"/>
    <property type="molecule type" value="Genomic_DNA"/>
</dbReference>
<dbReference type="RefSeq" id="WP_143951914.1">
    <property type="nucleotide sequence ID" value="NZ_CABEHV010000004.1"/>
</dbReference>
<evidence type="ECO:0000313" key="1">
    <source>
        <dbReference type="EMBL" id="VTS18423.1"/>
    </source>
</evidence>
<organism evidence="1 2">
    <name type="scientific">Streptococcus mitis</name>
    <dbReference type="NCBI Taxonomy" id="28037"/>
    <lineage>
        <taxon>Bacteria</taxon>
        <taxon>Bacillati</taxon>
        <taxon>Bacillota</taxon>
        <taxon>Bacilli</taxon>
        <taxon>Lactobacillales</taxon>
        <taxon>Streptococcaceae</taxon>
        <taxon>Streptococcus</taxon>
        <taxon>Streptococcus mitis group</taxon>
    </lineage>
</organism>
<dbReference type="AlphaFoldDB" id="A0A4U9XX66"/>
<proteinExistence type="predicted"/>
<sequence length="143" mass="16789">MVELNEEFSSISFNEKISNIRFVHLENEKLLTTASSLDEFPASFSLGVDIDLFNIKANYKYQIHVFFQGDGQLHDQLIHVSNVYIHEEEFIFSKNNYGITTGSFIFGLTPKKQGDYRITLKLVDAEYQKVLDEFHQYIYLYKR</sequence>
<name>A0A4U9XX66_STRMT</name>
<dbReference type="Proteomes" id="UP000387692">
    <property type="component" value="Unassembled WGS sequence"/>
</dbReference>
<gene>
    <name evidence="1" type="ORF">NCTC11189_00213</name>
</gene>
<evidence type="ECO:0000313" key="2">
    <source>
        <dbReference type="Proteomes" id="UP000387692"/>
    </source>
</evidence>